<name>A0A4P5P8E7_9ENTE</name>
<gene>
    <name evidence="1" type="ORF">NRIC_03820</name>
</gene>
<accession>A0A4P5P8E7</accession>
<dbReference type="Proteomes" id="UP000290567">
    <property type="component" value="Unassembled WGS sequence"/>
</dbReference>
<evidence type="ECO:0000313" key="2">
    <source>
        <dbReference type="Proteomes" id="UP000290567"/>
    </source>
</evidence>
<protein>
    <recommendedName>
        <fullName evidence="3">Phage portal protein</fullName>
    </recommendedName>
</protein>
<comment type="caution">
    <text evidence="1">The sequence shown here is derived from an EMBL/GenBank/DDBJ whole genome shotgun (WGS) entry which is preliminary data.</text>
</comment>
<organism evidence="1 2">
    <name type="scientific">Enterococcus florum</name>
    <dbReference type="NCBI Taxonomy" id="2480627"/>
    <lineage>
        <taxon>Bacteria</taxon>
        <taxon>Bacillati</taxon>
        <taxon>Bacillota</taxon>
        <taxon>Bacilli</taxon>
        <taxon>Lactobacillales</taxon>
        <taxon>Enterococcaceae</taxon>
        <taxon>Enterococcus</taxon>
    </lineage>
</organism>
<sequence length="463" mass="52973">MVSKYDRLSRAVLLDELLECNAACSSNFKVTKHKYEEDVLDWLYHNLPNLKYVVDQIVDFIFSNGLTTGDEDLDEKILEPFIYKENRRGTTNYNILREAVRQSIVFGKAGVRFLSLEDGLLEVESKQYAALTAKNEEYYGFEDIVGYILAGEGQKIFDTDIKGLDFDKETFLKKGVIVDKQRQIVIVSKEEFVNLRTDTTKIGGESYLKYDQLRSQMLKVLYERLLYDVEYDGPGRILFELDETYAKGDDNEISTGEVLDKSIKGKMSQKEKVKQEVAALAALIKESGSDQMIAVPPVFKKFTQLPRITKATEFINWLAENEGLIMSHIFGIQPTLIGLGKVSGNVSMEKLIDNAMVNSIVPKRENFAIQISNMLAPKLGVEKIYFDKYEMQQAEDENKKRSEIVNMIEKLVRAGYNGLADKMAKILEADLDENDRVSNKLKSVPKRILEKFLNLFDRREKDE</sequence>
<dbReference type="EMBL" id="BJCC01000003">
    <property type="protein sequence ID" value="GCF92491.1"/>
    <property type="molecule type" value="Genomic_DNA"/>
</dbReference>
<proteinExistence type="predicted"/>
<evidence type="ECO:0008006" key="3">
    <source>
        <dbReference type="Google" id="ProtNLM"/>
    </source>
</evidence>
<dbReference type="RefSeq" id="WP_146621000.1">
    <property type="nucleotide sequence ID" value="NZ_BJCC01000003.1"/>
</dbReference>
<keyword evidence="2" id="KW-1185">Reference proteome</keyword>
<evidence type="ECO:0000313" key="1">
    <source>
        <dbReference type="EMBL" id="GCF92491.1"/>
    </source>
</evidence>
<reference evidence="2" key="1">
    <citation type="submission" date="2019-02" db="EMBL/GenBank/DDBJ databases">
        <title>Draft genome sequence of Enterococcus sp. Gos25-1.</title>
        <authorList>
            <person name="Tanaka N."/>
            <person name="Shiwa Y."/>
            <person name="Fujita N."/>
        </authorList>
    </citation>
    <scope>NUCLEOTIDE SEQUENCE [LARGE SCALE GENOMIC DNA]</scope>
    <source>
        <strain evidence="2">Gos25-1</strain>
    </source>
</reference>
<dbReference type="AlphaFoldDB" id="A0A4P5P8E7"/>